<gene>
    <name evidence="1" type="ORF">E2C01_068227</name>
</gene>
<evidence type="ECO:0000313" key="2">
    <source>
        <dbReference type="Proteomes" id="UP000324222"/>
    </source>
</evidence>
<name>A0A5B7HVY9_PORTR</name>
<dbReference type="EMBL" id="VSRR010037740">
    <property type="protein sequence ID" value="MPC73886.1"/>
    <property type="molecule type" value="Genomic_DNA"/>
</dbReference>
<keyword evidence="2" id="KW-1185">Reference proteome</keyword>
<dbReference type="AlphaFoldDB" id="A0A5B7HVY9"/>
<organism evidence="1 2">
    <name type="scientific">Portunus trituberculatus</name>
    <name type="common">Swimming crab</name>
    <name type="synonym">Neptunus trituberculatus</name>
    <dbReference type="NCBI Taxonomy" id="210409"/>
    <lineage>
        <taxon>Eukaryota</taxon>
        <taxon>Metazoa</taxon>
        <taxon>Ecdysozoa</taxon>
        <taxon>Arthropoda</taxon>
        <taxon>Crustacea</taxon>
        <taxon>Multicrustacea</taxon>
        <taxon>Malacostraca</taxon>
        <taxon>Eumalacostraca</taxon>
        <taxon>Eucarida</taxon>
        <taxon>Decapoda</taxon>
        <taxon>Pleocyemata</taxon>
        <taxon>Brachyura</taxon>
        <taxon>Eubrachyura</taxon>
        <taxon>Portunoidea</taxon>
        <taxon>Portunidae</taxon>
        <taxon>Portuninae</taxon>
        <taxon>Portunus</taxon>
    </lineage>
</organism>
<protein>
    <submittedName>
        <fullName evidence="1">Uncharacterized protein</fullName>
    </submittedName>
</protein>
<comment type="caution">
    <text evidence="1">The sequence shown here is derived from an EMBL/GenBank/DDBJ whole genome shotgun (WGS) entry which is preliminary data.</text>
</comment>
<proteinExistence type="predicted"/>
<reference evidence="1 2" key="1">
    <citation type="submission" date="2019-05" db="EMBL/GenBank/DDBJ databases">
        <title>Another draft genome of Portunus trituberculatus and its Hox gene families provides insights of decapod evolution.</title>
        <authorList>
            <person name="Jeong J.-H."/>
            <person name="Song I."/>
            <person name="Kim S."/>
            <person name="Choi T."/>
            <person name="Kim D."/>
            <person name="Ryu S."/>
            <person name="Kim W."/>
        </authorList>
    </citation>
    <scope>NUCLEOTIDE SEQUENCE [LARGE SCALE GENOMIC DNA]</scope>
    <source>
        <tissue evidence="1">Muscle</tissue>
    </source>
</reference>
<accession>A0A5B7HVY9</accession>
<evidence type="ECO:0000313" key="1">
    <source>
        <dbReference type="EMBL" id="MPC73886.1"/>
    </source>
</evidence>
<sequence>MNVCECLRALRCTRVSRMEVEANIPPLQLRCNALLLCYGIKASGKGLFGNTTNKVIWQHHQLHNASAVQSQSDYTRSARKRA</sequence>
<dbReference type="Proteomes" id="UP000324222">
    <property type="component" value="Unassembled WGS sequence"/>
</dbReference>